<evidence type="ECO:0000259" key="2">
    <source>
        <dbReference type="PROSITE" id="PS50975"/>
    </source>
</evidence>
<sequence length="331" mass="37433">MRAKDLTGRILNRSNRMIVLEAHKRGVEVTPLPNKRFKMAYNGKSYLIRRGMIVNSYNTSLAIEVTNRKEITSRMLRGKGFPAPENIVFSNTDVERAWAWAQPILPVVIKPYNDAKGTDVYVKLTDYDEFVQCFHKVGEKHKEVLIEEYISGKEYRFTYVKNEIVGVAHRIPANVTGDGVSTIAELVETKNKEREQRKNPIHIKIKLDEEIERVLSKLNYTFQTIPADGEMVYLRSNSNVSTGGDAIDVTDDISFEIKEIVRKAVRAIPGARICGVDVLINGEDIHILEMNVGPLGPMLTMHHFPWVGKKRDVIGKVVDALFPDTAAVKVE</sequence>
<protein>
    <recommendedName>
        <fullName evidence="2">ATP-grasp domain-containing protein</fullName>
    </recommendedName>
</protein>
<feature type="domain" description="ATP-grasp" evidence="2">
    <location>
        <begin position="73"/>
        <end position="322"/>
    </location>
</feature>
<accession>A0ABV9JUG1</accession>
<keyword evidence="4" id="KW-1185">Reference proteome</keyword>
<reference evidence="4" key="1">
    <citation type="journal article" date="2019" name="Int. J. Syst. Evol. Microbiol.">
        <title>The Global Catalogue of Microorganisms (GCM) 10K type strain sequencing project: providing services to taxonomists for standard genome sequencing and annotation.</title>
        <authorList>
            <consortium name="The Broad Institute Genomics Platform"/>
            <consortium name="The Broad Institute Genome Sequencing Center for Infectious Disease"/>
            <person name="Wu L."/>
            <person name="Ma J."/>
        </authorList>
    </citation>
    <scope>NUCLEOTIDE SEQUENCE [LARGE SCALE GENOMIC DNA]</scope>
    <source>
        <strain evidence="4">CCUG 37257</strain>
    </source>
</reference>
<name>A0ABV9JUG1_9BACI</name>
<proteinExistence type="predicted"/>
<evidence type="ECO:0000313" key="3">
    <source>
        <dbReference type="EMBL" id="MFC4661422.1"/>
    </source>
</evidence>
<dbReference type="PANTHER" id="PTHR21621">
    <property type="entry name" value="RIBOSOMAL PROTEIN S6 MODIFICATION PROTEIN"/>
    <property type="match status" value="1"/>
</dbReference>
<comment type="caution">
    <text evidence="3">The sequence shown here is derived from an EMBL/GenBank/DDBJ whole genome shotgun (WGS) entry which is preliminary data.</text>
</comment>
<evidence type="ECO:0000256" key="1">
    <source>
        <dbReference type="PROSITE-ProRule" id="PRU00409"/>
    </source>
</evidence>
<dbReference type="Gene3D" id="3.30.1490.20">
    <property type="entry name" value="ATP-grasp fold, A domain"/>
    <property type="match status" value="1"/>
</dbReference>
<keyword evidence="1" id="KW-0067">ATP-binding</keyword>
<dbReference type="InterPro" id="IPR011761">
    <property type="entry name" value="ATP-grasp"/>
</dbReference>
<keyword evidence="1" id="KW-0547">Nucleotide-binding</keyword>
<dbReference type="InterPro" id="IPR013815">
    <property type="entry name" value="ATP_grasp_subdomain_1"/>
</dbReference>
<gene>
    <name evidence="3" type="ORF">ACFO3P_04175</name>
</gene>
<dbReference type="RefSeq" id="WP_379542185.1">
    <property type="nucleotide sequence ID" value="NZ_JBHSFT010000004.1"/>
</dbReference>
<evidence type="ECO:0000313" key="4">
    <source>
        <dbReference type="Proteomes" id="UP001595988"/>
    </source>
</evidence>
<dbReference type="EMBL" id="JBHSFT010000004">
    <property type="protein sequence ID" value="MFC4661422.1"/>
    <property type="molecule type" value="Genomic_DNA"/>
</dbReference>
<organism evidence="3 4">
    <name type="scientific">Oceanobacillus aidingensis</name>
    <dbReference type="NCBI Taxonomy" id="645964"/>
    <lineage>
        <taxon>Bacteria</taxon>
        <taxon>Bacillati</taxon>
        <taxon>Bacillota</taxon>
        <taxon>Bacilli</taxon>
        <taxon>Bacillales</taxon>
        <taxon>Bacillaceae</taxon>
        <taxon>Oceanobacillus</taxon>
    </lineage>
</organism>
<dbReference type="PROSITE" id="PS50975">
    <property type="entry name" value="ATP_GRASP"/>
    <property type="match status" value="1"/>
</dbReference>
<dbReference type="PANTHER" id="PTHR21621:SF0">
    <property type="entry name" value="BETA-CITRYLGLUTAMATE SYNTHASE B-RELATED"/>
    <property type="match status" value="1"/>
</dbReference>
<dbReference type="Proteomes" id="UP001595988">
    <property type="component" value="Unassembled WGS sequence"/>
</dbReference>
<dbReference type="Gene3D" id="3.30.470.20">
    <property type="entry name" value="ATP-grasp fold, B domain"/>
    <property type="match status" value="2"/>
</dbReference>
<dbReference type="SUPFAM" id="SSF56059">
    <property type="entry name" value="Glutathione synthetase ATP-binding domain-like"/>
    <property type="match status" value="1"/>
</dbReference>